<feature type="non-terminal residue" evidence="2">
    <location>
        <position position="61"/>
    </location>
</feature>
<feature type="domain" description="Biopterin-dependent aromatic amino acid hydroxylase family profile" evidence="1">
    <location>
        <begin position="1"/>
        <end position="61"/>
    </location>
</feature>
<gene>
    <name evidence="2" type="ORF">METZ01_LOCUS398395</name>
</gene>
<evidence type="ECO:0000259" key="1">
    <source>
        <dbReference type="PROSITE" id="PS51410"/>
    </source>
</evidence>
<reference evidence="2" key="1">
    <citation type="submission" date="2018-05" db="EMBL/GenBank/DDBJ databases">
        <authorList>
            <person name="Lanie J.A."/>
            <person name="Ng W.-L."/>
            <person name="Kazmierczak K.M."/>
            <person name="Andrzejewski T.M."/>
            <person name="Davidsen T.M."/>
            <person name="Wayne K.J."/>
            <person name="Tettelin H."/>
            <person name="Glass J.I."/>
            <person name="Rusch D."/>
            <person name="Podicherti R."/>
            <person name="Tsui H.-C.T."/>
            <person name="Winkler M.E."/>
        </authorList>
    </citation>
    <scope>NUCLEOTIDE SEQUENCE</scope>
</reference>
<proteinExistence type="predicted"/>
<dbReference type="PROSITE" id="PS51410">
    <property type="entry name" value="BH4_AAA_HYDROXYL_2"/>
    <property type="match status" value="1"/>
</dbReference>
<protein>
    <recommendedName>
        <fullName evidence="1">Biopterin-dependent aromatic amino acid hydroxylase family profile domain-containing protein</fullName>
    </recommendedName>
</protein>
<organism evidence="2">
    <name type="scientific">marine metagenome</name>
    <dbReference type="NCBI Taxonomy" id="408172"/>
    <lineage>
        <taxon>unclassified sequences</taxon>
        <taxon>metagenomes</taxon>
        <taxon>ecological metagenomes</taxon>
    </lineage>
</organism>
<dbReference type="InterPro" id="IPR019774">
    <property type="entry name" value="Aromatic-AA_hydroxylase_C"/>
</dbReference>
<accession>A0A382VI23</accession>
<evidence type="ECO:0000313" key="2">
    <source>
        <dbReference type="EMBL" id="SVD45541.1"/>
    </source>
</evidence>
<dbReference type="GO" id="GO:0016714">
    <property type="term" value="F:oxidoreductase activity, acting on paired donors, with incorporation or reduction of molecular oxygen, reduced pteridine as one donor, and incorporation of one atom of oxygen"/>
    <property type="evidence" value="ECO:0007669"/>
    <property type="project" value="InterPro"/>
</dbReference>
<name>A0A382VI23_9ZZZZ</name>
<dbReference type="AlphaFoldDB" id="A0A382VI23"/>
<sequence>MSEKITIYGHQASRASRPYWLLREYGLEKGKDFLEVDTGGPVTGYNEVRDSEEFLALNPYR</sequence>
<dbReference type="EMBL" id="UINC01151752">
    <property type="protein sequence ID" value="SVD45541.1"/>
    <property type="molecule type" value="Genomic_DNA"/>
</dbReference>